<dbReference type="STRING" id="1202772.A0A1V9Z345"/>
<protein>
    <submittedName>
        <fullName evidence="9">Guanine nucleotide-binding protein</fullName>
    </submittedName>
</protein>
<keyword evidence="4" id="KW-0539">Nucleus</keyword>
<feature type="compositionally biased region" description="Acidic residues" evidence="6">
    <location>
        <begin position="464"/>
        <end position="507"/>
    </location>
</feature>
<dbReference type="InterPro" id="IPR050755">
    <property type="entry name" value="TRAFAC_YlqF/YawG_RiboMat"/>
</dbReference>
<name>A0A1V9Z345_ACHHY</name>
<organism evidence="9 10">
    <name type="scientific">Achlya hypogyna</name>
    <name type="common">Oomycete</name>
    <name type="synonym">Protoachlya hypogyna</name>
    <dbReference type="NCBI Taxonomy" id="1202772"/>
    <lineage>
        <taxon>Eukaryota</taxon>
        <taxon>Sar</taxon>
        <taxon>Stramenopiles</taxon>
        <taxon>Oomycota</taxon>
        <taxon>Saprolegniomycetes</taxon>
        <taxon>Saprolegniales</taxon>
        <taxon>Achlyaceae</taxon>
        <taxon>Achlya</taxon>
    </lineage>
</organism>
<dbReference type="Proteomes" id="UP000243579">
    <property type="component" value="Unassembled WGS sequence"/>
</dbReference>
<dbReference type="Gene3D" id="3.40.50.300">
    <property type="entry name" value="P-loop containing nucleotide triphosphate hydrolases"/>
    <property type="match status" value="1"/>
</dbReference>
<dbReference type="OrthoDB" id="444945at2759"/>
<evidence type="ECO:0000256" key="6">
    <source>
        <dbReference type="SAM" id="MobiDB-lite"/>
    </source>
</evidence>
<evidence type="ECO:0000256" key="5">
    <source>
        <dbReference type="SAM" id="Coils"/>
    </source>
</evidence>
<evidence type="ECO:0000259" key="8">
    <source>
        <dbReference type="Pfam" id="PF08701"/>
    </source>
</evidence>
<comment type="caution">
    <text evidence="9">The sequence shown here is derived from an EMBL/GenBank/DDBJ whole genome shotgun (WGS) entry which is preliminary data.</text>
</comment>
<feature type="region of interest" description="Disordered" evidence="6">
    <location>
        <begin position="464"/>
        <end position="598"/>
    </location>
</feature>
<accession>A0A1V9Z345</accession>
<evidence type="ECO:0000313" key="10">
    <source>
        <dbReference type="Proteomes" id="UP000243579"/>
    </source>
</evidence>
<dbReference type="GO" id="GO:0005730">
    <property type="term" value="C:nucleolus"/>
    <property type="evidence" value="ECO:0007669"/>
    <property type="project" value="UniProtKB-ARBA"/>
</dbReference>
<feature type="coiled-coil region" evidence="5">
    <location>
        <begin position="58"/>
        <end position="87"/>
    </location>
</feature>
<evidence type="ECO:0000256" key="1">
    <source>
        <dbReference type="ARBA" id="ARBA00004123"/>
    </source>
</evidence>
<dbReference type="InterPro" id="IPR014813">
    <property type="entry name" value="Gnl3_N_dom"/>
</dbReference>
<proteinExistence type="predicted"/>
<dbReference type="Pfam" id="PF08701">
    <property type="entry name" value="GN3L_Grn1"/>
    <property type="match status" value="1"/>
</dbReference>
<dbReference type="PANTHER" id="PTHR11089">
    <property type="entry name" value="GTP-BINDING PROTEIN-RELATED"/>
    <property type="match status" value="1"/>
</dbReference>
<dbReference type="SUPFAM" id="SSF52540">
    <property type="entry name" value="P-loop containing nucleoside triphosphate hydrolases"/>
    <property type="match status" value="1"/>
</dbReference>
<evidence type="ECO:0000256" key="3">
    <source>
        <dbReference type="ARBA" id="ARBA00023134"/>
    </source>
</evidence>
<keyword evidence="5" id="KW-0175">Coiled coil</keyword>
<feature type="compositionally biased region" description="Acidic residues" evidence="6">
    <location>
        <begin position="561"/>
        <end position="570"/>
    </location>
</feature>
<keyword evidence="10" id="KW-1185">Reference proteome</keyword>
<evidence type="ECO:0000256" key="4">
    <source>
        <dbReference type="ARBA" id="ARBA00023242"/>
    </source>
</evidence>
<dbReference type="AlphaFoldDB" id="A0A1V9Z345"/>
<comment type="subcellular location">
    <subcellularLocation>
        <location evidence="1">Nucleus</location>
    </subcellularLocation>
</comment>
<evidence type="ECO:0000259" key="7">
    <source>
        <dbReference type="Pfam" id="PF01926"/>
    </source>
</evidence>
<dbReference type="InterPro" id="IPR027417">
    <property type="entry name" value="P-loop_NTPase"/>
</dbReference>
<evidence type="ECO:0000313" key="9">
    <source>
        <dbReference type="EMBL" id="OQR92381.1"/>
    </source>
</evidence>
<reference evidence="9 10" key="1">
    <citation type="journal article" date="2014" name="Genome Biol. Evol.">
        <title>The secreted proteins of Achlya hypogyna and Thraustotheca clavata identify the ancestral oomycete secretome and reveal gene acquisitions by horizontal gene transfer.</title>
        <authorList>
            <person name="Misner I."/>
            <person name="Blouin N."/>
            <person name="Leonard G."/>
            <person name="Richards T.A."/>
            <person name="Lane C.E."/>
        </authorList>
    </citation>
    <scope>NUCLEOTIDE SEQUENCE [LARGE SCALE GENOMIC DNA]</scope>
    <source>
        <strain evidence="9 10">ATCC 48635</strain>
    </source>
</reference>
<feature type="domain" description="Guanine nucleotide-binding protein-like 3 N-terminal" evidence="8">
    <location>
        <begin position="13"/>
        <end position="84"/>
    </location>
</feature>
<feature type="domain" description="G" evidence="7">
    <location>
        <begin position="244"/>
        <end position="298"/>
    </location>
</feature>
<feature type="compositionally biased region" description="Basic and acidic residues" evidence="6">
    <location>
        <begin position="27"/>
        <end position="37"/>
    </location>
</feature>
<dbReference type="GO" id="GO:0005525">
    <property type="term" value="F:GTP binding"/>
    <property type="evidence" value="ECO:0007669"/>
    <property type="project" value="UniProtKB-KW"/>
</dbReference>
<sequence>MVKKKTKSKRLSLHKKYKILRKVREHKRQERKKERSGVGKKKKVPGIPNNWPFKEELLQQEEQARLAELANQERLKEQRRKEKLEKKKQDKLAINALAQVPTPTALTVKQQAKEDLKAVVTAADLVVIVLDARDPLGCRSLSLEDGLTAAHKDVVLVLNKVDLIARDTAEKWVTYLRRFHPTVAVRAANKTFKEATKHNKAGRASAAMHARAQDTDGLRDNGHVDALTHFLNEYVKAKKAAKVNVALVGYPNVGKSSLFNSLKRKNLSVVSAFPRTTKLLAEAQLGEHIALYDTPALDTEFSDANSVLMRHGLGMEYSLDPVPAVESVLNRGEMVNLMQSLQVPLFKSTEDFLRKFAQKKQMTRKGGDADILLAARTFLQTLVDGTVATMTLAPAHAKSRFDMPKWFAKVDTAALAKHEAALFASNPTARHSSYVTFKAQGANHTTGDTTEYDNVMGTLVIEDVASDDEDEDDDGEEAEDEDEAEEQNDDEQEDEEVEEEDSDEVEIVEVVPARRRSTRNNAPAAVAEKPKAAARKNTSKAEVEAAPKPAARKRAAKAEVVVEEDDEVEVVETPKAAGRKRTAKEEPAARRSSKRKTK</sequence>
<gene>
    <name evidence="9" type="ORF">ACHHYP_03738</name>
</gene>
<evidence type="ECO:0000256" key="2">
    <source>
        <dbReference type="ARBA" id="ARBA00022741"/>
    </source>
</evidence>
<dbReference type="PANTHER" id="PTHR11089:SF30">
    <property type="entry name" value="GUANINE NUCLEOTIDE-BINDING PROTEIN-LIKE 3 HOMOLOG"/>
    <property type="match status" value="1"/>
</dbReference>
<dbReference type="InterPro" id="IPR006073">
    <property type="entry name" value="GTP-bd"/>
</dbReference>
<feature type="region of interest" description="Disordered" evidence="6">
    <location>
        <begin position="20"/>
        <end position="51"/>
    </location>
</feature>
<keyword evidence="2" id="KW-0547">Nucleotide-binding</keyword>
<dbReference type="EMBL" id="JNBR01000462">
    <property type="protein sequence ID" value="OQR92381.1"/>
    <property type="molecule type" value="Genomic_DNA"/>
</dbReference>
<dbReference type="Pfam" id="PF01926">
    <property type="entry name" value="MMR_HSR1"/>
    <property type="match status" value="1"/>
</dbReference>
<keyword evidence="3" id="KW-0342">GTP-binding</keyword>